<dbReference type="PRINTS" id="PR00080">
    <property type="entry name" value="SDRFAMILY"/>
</dbReference>
<comment type="similarity">
    <text evidence="1">Belongs to the short-chain dehydrogenases/reductases (SDR) family.</text>
</comment>
<evidence type="ECO:0000256" key="2">
    <source>
        <dbReference type="ARBA" id="ARBA00023002"/>
    </source>
</evidence>
<dbReference type="AlphaFoldDB" id="A0A6J6SIV9"/>
<dbReference type="InterPro" id="IPR036291">
    <property type="entry name" value="NAD(P)-bd_dom_sf"/>
</dbReference>
<dbReference type="FunFam" id="3.40.50.720:FF:000084">
    <property type="entry name" value="Short-chain dehydrogenase reductase"/>
    <property type="match status" value="1"/>
</dbReference>
<organism evidence="3">
    <name type="scientific">freshwater metagenome</name>
    <dbReference type="NCBI Taxonomy" id="449393"/>
    <lineage>
        <taxon>unclassified sequences</taxon>
        <taxon>metagenomes</taxon>
        <taxon>ecological metagenomes</taxon>
    </lineage>
</organism>
<reference evidence="3" key="1">
    <citation type="submission" date="2020-05" db="EMBL/GenBank/DDBJ databases">
        <authorList>
            <person name="Chiriac C."/>
            <person name="Salcher M."/>
            <person name="Ghai R."/>
            <person name="Kavagutti S V."/>
        </authorList>
    </citation>
    <scope>NUCLEOTIDE SEQUENCE</scope>
</reference>
<gene>
    <name evidence="3" type="ORF">UFOPK2761_00773</name>
</gene>
<dbReference type="PANTHER" id="PTHR43639">
    <property type="entry name" value="OXIDOREDUCTASE, SHORT-CHAIN DEHYDROGENASE/REDUCTASE FAMILY (AFU_ORTHOLOGUE AFUA_5G02870)"/>
    <property type="match status" value="1"/>
</dbReference>
<dbReference type="CDD" id="cd05233">
    <property type="entry name" value="SDR_c"/>
    <property type="match status" value="1"/>
</dbReference>
<dbReference type="GO" id="GO:0016491">
    <property type="term" value="F:oxidoreductase activity"/>
    <property type="evidence" value="ECO:0007669"/>
    <property type="project" value="UniProtKB-KW"/>
</dbReference>
<evidence type="ECO:0000256" key="1">
    <source>
        <dbReference type="ARBA" id="ARBA00006484"/>
    </source>
</evidence>
<dbReference type="Gene3D" id="3.40.50.720">
    <property type="entry name" value="NAD(P)-binding Rossmann-like Domain"/>
    <property type="match status" value="1"/>
</dbReference>
<dbReference type="Pfam" id="PF00106">
    <property type="entry name" value="adh_short"/>
    <property type="match status" value="1"/>
</dbReference>
<evidence type="ECO:0000313" key="3">
    <source>
        <dbReference type="EMBL" id="CAB4734633.1"/>
    </source>
</evidence>
<dbReference type="PANTHER" id="PTHR43639:SF1">
    <property type="entry name" value="SHORT-CHAIN DEHYDROGENASE_REDUCTASE FAMILY PROTEIN"/>
    <property type="match status" value="1"/>
</dbReference>
<dbReference type="SUPFAM" id="SSF51735">
    <property type="entry name" value="NAD(P)-binding Rossmann-fold domains"/>
    <property type="match status" value="1"/>
</dbReference>
<dbReference type="InterPro" id="IPR020904">
    <property type="entry name" value="Sc_DH/Rdtase_CS"/>
</dbReference>
<sequence>MVQDFTDRVVVVTGASSGLGAATVRRLAAGGARVWAAARSQDLLAELAAECSDGPGEVRFGHLDQTDPASCRAMVAEAVAAYGRLDVLVNNAGRHDFRRTTEVSEEEWAHDIALNLSGPFFVAQAAIPHLLVAPGGGGTIVNVASVAGVMGEAYSAAYTSAKHGIVGLTRALAVEYLKEPLRVNCVCPGGMDTPQVQTIGVPDGADWDLIMRVAATRGLMAADDVAATICFLASEDAAAVNGSIQVVDAGRTAG</sequence>
<name>A0A6J6SIV9_9ZZZZ</name>
<keyword evidence="2" id="KW-0560">Oxidoreductase</keyword>
<accession>A0A6J6SIV9</accession>
<dbReference type="EMBL" id="CAEZYQ010000004">
    <property type="protein sequence ID" value="CAB4734633.1"/>
    <property type="molecule type" value="Genomic_DNA"/>
</dbReference>
<dbReference type="PRINTS" id="PR00081">
    <property type="entry name" value="GDHRDH"/>
</dbReference>
<proteinExistence type="inferred from homology"/>
<protein>
    <submittedName>
        <fullName evidence="3">Unannotated protein</fullName>
    </submittedName>
</protein>
<dbReference type="PROSITE" id="PS00061">
    <property type="entry name" value="ADH_SHORT"/>
    <property type="match status" value="1"/>
</dbReference>
<dbReference type="InterPro" id="IPR002347">
    <property type="entry name" value="SDR_fam"/>
</dbReference>